<name>A0A9P4IFR4_9PEZI</name>
<gene>
    <name evidence="3" type="ORF">NA57DRAFT_76479</name>
</gene>
<dbReference type="GO" id="GO:0016042">
    <property type="term" value="P:lipid catabolic process"/>
    <property type="evidence" value="ECO:0007669"/>
    <property type="project" value="InterPro"/>
</dbReference>
<keyword evidence="1" id="KW-0732">Signal</keyword>
<comment type="caution">
    <text evidence="3">The sequence shown here is derived from an EMBL/GenBank/DDBJ whole genome shotgun (WGS) entry which is preliminary data.</text>
</comment>
<feature type="signal peptide" evidence="1">
    <location>
        <begin position="1"/>
        <end position="25"/>
    </location>
</feature>
<dbReference type="Proteomes" id="UP000799772">
    <property type="component" value="Unassembled WGS sequence"/>
</dbReference>
<dbReference type="Pfam" id="PF12697">
    <property type="entry name" value="Abhydrolase_6"/>
    <property type="match status" value="1"/>
</dbReference>
<organism evidence="3 4">
    <name type="scientific">Rhizodiscina lignyota</name>
    <dbReference type="NCBI Taxonomy" id="1504668"/>
    <lineage>
        <taxon>Eukaryota</taxon>
        <taxon>Fungi</taxon>
        <taxon>Dikarya</taxon>
        <taxon>Ascomycota</taxon>
        <taxon>Pezizomycotina</taxon>
        <taxon>Dothideomycetes</taxon>
        <taxon>Pleosporomycetidae</taxon>
        <taxon>Aulographales</taxon>
        <taxon>Rhizodiscinaceae</taxon>
        <taxon>Rhizodiscina</taxon>
    </lineage>
</organism>
<dbReference type="AlphaFoldDB" id="A0A9P4IFR4"/>
<protein>
    <submittedName>
        <fullName evidence="3">Secretory lipase</fullName>
    </submittedName>
</protein>
<feature type="domain" description="AB hydrolase-1" evidence="2">
    <location>
        <begin position="183"/>
        <end position="390"/>
    </location>
</feature>
<sequence>MQLTLLQKHFSGIFSFLLLTEHIYAQNASASSIQSTTCGEQCQELARLGSSWEQTQHAHSPLDSFYSVPRTFSSSAEPGELLRVELHTNLTNYTVPSGLTMSRIMYTSRDLNGTTVPVSAYILWPYTPFVPSEDGKPRRSSKGGHSRFPLVAWAHGTAGLFPACAPSNYRSLQYHFMVPYNVALEGFAVIAPDYAGLGVGHLPNGDSIRHEYLAGPAAANDLAYAIEAARKAFPEQLTNDGPFVAMGHSQGGHVAWAFAERQAVLPVAGYRGTISISPLTRVIDQVQAARQIASSAPASSLPIWIPVTLSIQPKLVAAVTAVYPSYNYSGMTPVSYDRWNNVLAPVQGCLPTDGLVFSDVPIEGLVKPGWTEDRTVQDWADRVAVSGKKFRGPLLVIVGDQDVVPLEGIEQAVDASCRVDSKEDLEQVTYAGMEHFPVIQASRMRWMDWIKERTIEQSWGGDGICGKKSFVEGYNTNYTLHPITPNWLVEAVNAEDAWQLAL</sequence>
<reference evidence="3" key="1">
    <citation type="journal article" date="2020" name="Stud. Mycol.">
        <title>101 Dothideomycetes genomes: a test case for predicting lifestyles and emergence of pathogens.</title>
        <authorList>
            <person name="Haridas S."/>
            <person name="Albert R."/>
            <person name="Binder M."/>
            <person name="Bloem J."/>
            <person name="Labutti K."/>
            <person name="Salamov A."/>
            <person name="Andreopoulos B."/>
            <person name="Baker S."/>
            <person name="Barry K."/>
            <person name="Bills G."/>
            <person name="Bluhm B."/>
            <person name="Cannon C."/>
            <person name="Castanera R."/>
            <person name="Culley D."/>
            <person name="Daum C."/>
            <person name="Ezra D."/>
            <person name="Gonzalez J."/>
            <person name="Henrissat B."/>
            <person name="Kuo A."/>
            <person name="Liang C."/>
            <person name="Lipzen A."/>
            <person name="Lutzoni F."/>
            <person name="Magnuson J."/>
            <person name="Mondo S."/>
            <person name="Nolan M."/>
            <person name="Ohm R."/>
            <person name="Pangilinan J."/>
            <person name="Park H.-J."/>
            <person name="Ramirez L."/>
            <person name="Alfaro M."/>
            <person name="Sun H."/>
            <person name="Tritt A."/>
            <person name="Yoshinaga Y."/>
            <person name="Zwiers L.-H."/>
            <person name="Turgeon B."/>
            <person name="Goodwin S."/>
            <person name="Spatafora J."/>
            <person name="Crous P."/>
            <person name="Grigoriev I."/>
        </authorList>
    </citation>
    <scope>NUCLEOTIDE SEQUENCE</scope>
    <source>
        <strain evidence="3">CBS 133067</strain>
    </source>
</reference>
<dbReference type="PANTHER" id="PTHR34853:SF1">
    <property type="entry name" value="LIPASE 5"/>
    <property type="match status" value="1"/>
</dbReference>
<dbReference type="Gene3D" id="3.40.50.1820">
    <property type="entry name" value="alpha/beta hydrolase"/>
    <property type="match status" value="1"/>
</dbReference>
<feature type="chain" id="PRO_5040161335" evidence="1">
    <location>
        <begin position="26"/>
        <end position="502"/>
    </location>
</feature>
<dbReference type="SUPFAM" id="SSF53474">
    <property type="entry name" value="alpha/beta-Hydrolases"/>
    <property type="match status" value="1"/>
</dbReference>
<dbReference type="PANTHER" id="PTHR34853">
    <property type="match status" value="1"/>
</dbReference>
<evidence type="ECO:0000313" key="4">
    <source>
        <dbReference type="Proteomes" id="UP000799772"/>
    </source>
</evidence>
<dbReference type="PIRSF" id="PIRSF029171">
    <property type="entry name" value="Esterase_LipA"/>
    <property type="match status" value="1"/>
</dbReference>
<accession>A0A9P4IFR4</accession>
<dbReference type="EMBL" id="ML978127">
    <property type="protein sequence ID" value="KAF2097667.1"/>
    <property type="molecule type" value="Genomic_DNA"/>
</dbReference>
<dbReference type="InterPro" id="IPR005152">
    <property type="entry name" value="Lipase_secreted"/>
</dbReference>
<keyword evidence="4" id="KW-1185">Reference proteome</keyword>
<dbReference type="InterPro" id="IPR029058">
    <property type="entry name" value="AB_hydrolase_fold"/>
</dbReference>
<evidence type="ECO:0000313" key="3">
    <source>
        <dbReference type="EMBL" id="KAF2097667.1"/>
    </source>
</evidence>
<evidence type="ECO:0000256" key="1">
    <source>
        <dbReference type="SAM" id="SignalP"/>
    </source>
</evidence>
<dbReference type="InterPro" id="IPR000073">
    <property type="entry name" value="AB_hydrolase_1"/>
</dbReference>
<proteinExistence type="predicted"/>
<evidence type="ECO:0000259" key="2">
    <source>
        <dbReference type="Pfam" id="PF12697"/>
    </source>
</evidence>
<dbReference type="GO" id="GO:0004806">
    <property type="term" value="F:triacylglycerol lipase activity"/>
    <property type="evidence" value="ECO:0007669"/>
    <property type="project" value="InterPro"/>
</dbReference>
<dbReference type="OrthoDB" id="5382058at2759"/>